<evidence type="ECO:0000313" key="2">
    <source>
        <dbReference type="EMBL" id="SDC90730.1"/>
    </source>
</evidence>
<accession>A0A1G6QE26</accession>
<name>A0A1G6QE26_9ACTN</name>
<dbReference type="AlphaFoldDB" id="A0A1G6QE26"/>
<proteinExistence type="predicted"/>
<sequence length="471" mass="52197">MATDGSGALKTAAFQQPLSNFLAGMEAVEELATFAREHAHPLDDEERVIQQALSSRVKATPEQNMAAYAAVRRMMEGITDALSEKGQASEDASAESPEGVDAAVRPAVEEAIEVIREVSTDTSVMAHYIMVYSKNRARVARLGTLNASLLTSAVSNFEVLISNLIKQFLRERPDALRGDDSKYSLAEVSAYESLEEFRDYAADRYAEGVLRGSFDDWMNWFDKQLKIKLHDVSATSSGLREVFQRRHLFVHNGGRVNRLYLSKLPELKSPPAIDTQLNVDPAYLSSAIDDLTAAGTILTTLIVRKLFTAVDHEHPADSMASDVAYEFLRSARWSVVITLTSALSDACTSDYTRYVMKVNGWIARKRLNGVEAIRSEVDAWQVSALAPRFRLARLALLDRTEEAHDLAQTLLEQNELEQAAWESWPLLQEIRDFAATTRAQSEVKQELQSATAVPHTDTLGATGELNSPQDD</sequence>
<dbReference type="RefSeq" id="WP_139173651.1">
    <property type="nucleotide sequence ID" value="NZ_FMZF01000004.1"/>
</dbReference>
<organism evidence="2 3">
    <name type="scientific">Geodermatophilus telluris</name>
    <dbReference type="NCBI Taxonomy" id="1190417"/>
    <lineage>
        <taxon>Bacteria</taxon>
        <taxon>Bacillati</taxon>
        <taxon>Actinomycetota</taxon>
        <taxon>Actinomycetes</taxon>
        <taxon>Geodermatophilales</taxon>
        <taxon>Geodermatophilaceae</taxon>
        <taxon>Geodermatophilus</taxon>
    </lineage>
</organism>
<gene>
    <name evidence="2" type="ORF">SAMN05660690_2867</name>
</gene>
<feature type="region of interest" description="Disordered" evidence="1">
    <location>
        <begin position="82"/>
        <end position="101"/>
    </location>
</feature>
<protein>
    <submittedName>
        <fullName evidence="2">Uncharacterized protein</fullName>
    </submittedName>
</protein>
<keyword evidence="3" id="KW-1185">Reference proteome</keyword>
<dbReference type="OrthoDB" id="5138255at2"/>
<dbReference type="EMBL" id="FMZF01000004">
    <property type="protein sequence ID" value="SDC90730.1"/>
    <property type="molecule type" value="Genomic_DNA"/>
</dbReference>
<reference evidence="3" key="1">
    <citation type="submission" date="2016-10" db="EMBL/GenBank/DDBJ databases">
        <authorList>
            <person name="Varghese N."/>
            <person name="Submissions S."/>
        </authorList>
    </citation>
    <scope>NUCLEOTIDE SEQUENCE [LARGE SCALE GENOMIC DNA]</scope>
    <source>
        <strain evidence="3">DSM 45421</strain>
    </source>
</reference>
<feature type="region of interest" description="Disordered" evidence="1">
    <location>
        <begin position="441"/>
        <end position="471"/>
    </location>
</feature>
<dbReference type="Proteomes" id="UP000199416">
    <property type="component" value="Unassembled WGS sequence"/>
</dbReference>
<evidence type="ECO:0000256" key="1">
    <source>
        <dbReference type="SAM" id="MobiDB-lite"/>
    </source>
</evidence>
<evidence type="ECO:0000313" key="3">
    <source>
        <dbReference type="Proteomes" id="UP000199416"/>
    </source>
</evidence>
<feature type="compositionally biased region" description="Polar residues" evidence="1">
    <location>
        <begin position="441"/>
        <end position="451"/>
    </location>
</feature>